<protein>
    <submittedName>
        <fullName evidence="6">RRM 2</fullName>
    </submittedName>
</protein>
<evidence type="ECO:0000259" key="5">
    <source>
        <dbReference type="PROSITE" id="PS50102"/>
    </source>
</evidence>
<dbReference type="Pfam" id="PF00076">
    <property type="entry name" value="RRM_1"/>
    <property type="match status" value="1"/>
</dbReference>
<dbReference type="GeneID" id="55971443"/>
<dbReference type="InterPro" id="IPR012677">
    <property type="entry name" value="Nucleotide-bd_a/b_plait_sf"/>
</dbReference>
<evidence type="ECO:0000256" key="2">
    <source>
        <dbReference type="ARBA" id="ARBA00022884"/>
    </source>
</evidence>
<evidence type="ECO:0000256" key="4">
    <source>
        <dbReference type="SAM" id="MobiDB-lite"/>
    </source>
</evidence>
<reference evidence="6" key="1">
    <citation type="submission" date="2020-03" db="EMBL/GenBank/DDBJ databases">
        <title>Site-based positive gene gene selection in Geosmithia morbida across the United States reveals a broad range of putative effectors and factors for local host and environmental adapation.</title>
        <authorList>
            <person name="Onufrak A."/>
            <person name="Murdoch R.W."/>
            <person name="Gazis R."/>
            <person name="Huff M."/>
            <person name="Staton M."/>
            <person name="Klingeman W."/>
            <person name="Hadziabdic D."/>
        </authorList>
    </citation>
    <scope>NUCLEOTIDE SEQUENCE</scope>
    <source>
        <strain evidence="6">1262</strain>
    </source>
</reference>
<dbReference type="InterPro" id="IPR000504">
    <property type="entry name" value="RRM_dom"/>
</dbReference>
<feature type="compositionally biased region" description="Polar residues" evidence="4">
    <location>
        <begin position="154"/>
        <end position="165"/>
    </location>
</feature>
<dbReference type="FunFam" id="3.30.70.330:FF:000089">
    <property type="entry name" value="RNA binding protein"/>
    <property type="match status" value="1"/>
</dbReference>
<dbReference type="CDD" id="cd00590">
    <property type="entry name" value="RRM_SF"/>
    <property type="match status" value="1"/>
</dbReference>
<sequence>MATPGFPPPTQSLRHHPSTQPSPFASMTANDGDAMRFMPAPGPYTHGHVPSLPVRALIRRLPLNTTDESLRLMVLWSKELVSAELLPASQSRDDGYLSGLLEFETYSGAIAVKNILNGTPNILQNADLIVEVLDDPPGPADNYSDDFGPESPGTVPSTIGSGRPSSMNPPLSMHAMASMSQHAAMFSPQSSNLAPVHYQSPYSVSTPIGSHLRDRTRISGKSLIENNLTDDDETSVLLKDPVAYAESRPSTGRRATAPQIPITRMSNLTLNTNTSTSPASSSVPTPYMNPLSAHAMASAGAPAMNGAGATAGGGAGGAGGAGGGGAGVAGHRYPPMANVHYRPHFPAINPADQNPPCNTLYVGNLPVGTSEDELKIMFSKQRGYKRLCFRTKHNGPMCFVEFEDVTFATKALHELYGHPLHNSVKGGIRLSFSKNPLGVRSQHNTNSGAHSAGPMGGGAMNGNANGSMNGSMNAGGMNGIMSAGAMNGASSANGFGGANRPPPGLAVPPGLEPSRLAFNLPMPNGNQGFMGSGAPAW</sequence>
<dbReference type="SMART" id="SM00360">
    <property type="entry name" value="RRM"/>
    <property type="match status" value="1"/>
</dbReference>
<keyword evidence="7" id="KW-1185">Reference proteome</keyword>
<feature type="region of interest" description="Disordered" evidence="4">
    <location>
        <begin position="1"/>
        <end position="36"/>
    </location>
</feature>
<dbReference type="RefSeq" id="XP_035323201.1">
    <property type="nucleotide sequence ID" value="XM_035467189.1"/>
</dbReference>
<evidence type="ECO:0000256" key="1">
    <source>
        <dbReference type="ARBA" id="ARBA00022553"/>
    </source>
</evidence>
<dbReference type="EMBL" id="JAANYQ010000004">
    <property type="protein sequence ID" value="KAF4124549.1"/>
    <property type="molecule type" value="Genomic_DNA"/>
</dbReference>
<dbReference type="InterPro" id="IPR035979">
    <property type="entry name" value="RBD_domain_sf"/>
</dbReference>
<feature type="region of interest" description="Disordered" evidence="4">
    <location>
        <begin position="144"/>
        <end position="165"/>
    </location>
</feature>
<keyword evidence="1" id="KW-0597">Phosphoprotein</keyword>
<dbReference type="GO" id="GO:0003723">
    <property type="term" value="F:RNA binding"/>
    <property type="evidence" value="ECO:0007669"/>
    <property type="project" value="UniProtKB-UniRule"/>
</dbReference>
<feature type="domain" description="RRM" evidence="5">
    <location>
        <begin position="358"/>
        <end position="435"/>
    </location>
</feature>
<name>A0A9P5D7J0_9HYPO</name>
<organism evidence="6 7">
    <name type="scientific">Geosmithia morbida</name>
    <dbReference type="NCBI Taxonomy" id="1094350"/>
    <lineage>
        <taxon>Eukaryota</taxon>
        <taxon>Fungi</taxon>
        <taxon>Dikarya</taxon>
        <taxon>Ascomycota</taxon>
        <taxon>Pezizomycotina</taxon>
        <taxon>Sordariomycetes</taxon>
        <taxon>Hypocreomycetidae</taxon>
        <taxon>Hypocreales</taxon>
        <taxon>Bionectriaceae</taxon>
        <taxon>Geosmithia</taxon>
    </lineage>
</organism>
<dbReference type="PANTHER" id="PTHR10501">
    <property type="entry name" value="U1 SMALL NUCLEAR RIBONUCLEOPROTEIN A/U2 SMALL NUCLEAR RIBONUCLEOPROTEIN B"/>
    <property type="match status" value="1"/>
</dbReference>
<proteinExistence type="predicted"/>
<dbReference type="Gene3D" id="3.30.70.330">
    <property type="match status" value="1"/>
</dbReference>
<dbReference type="Proteomes" id="UP000749293">
    <property type="component" value="Unassembled WGS sequence"/>
</dbReference>
<feature type="compositionally biased region" description="Polar residues" evidence="4">
    <location>
        <begin position="18"/>
        <end position="29"/>
    </location>
</feature>
<dbReference type="OrthoDB" id="431169at2759"/>
<feature type="compositionally biased region" description="Pro residues" evidence="4">
    <location>
        <begin position="1"/>
        <end position="10"/>
    </location>
</feature>
<comment type="caution">
    <text evidence="6">The sequence shown here is derived from an EMBL/GenBank/DDBJ whole genome shotgun (WGS) entry which is preliminary data.</text>
</comment>
<dbReference type="AlphaFoldDB" id="A0A9P5D7J0"/>
<accession>A0A9P5D7J0</accession>
<dbReference type="PROSITE" id="PS50102">
    <property type="entry name" value="RRM"/>
    <property type="match status" value="1"/>
</dbReference>
<gene>
    <name evidence="6" type="ORF">GMORB2_5215</name>
</gene>
<dbReference type="SUPFAM" id="SSF54928">
    <property type="entry name" value="RNA-binding domain, RBD"/>
    <property type="match status" value="1"/>
</dbReference>
<evidence type="ECO:0000256" key="3">
    <source>
        <dbReference type="PROSITE-ProRule" id="PRU00176"/>
    </source>
</evidence>
<keyword evidence="2 3" id="KW-0694">RNA-binding</keyword>
<evidence type="ECO:0000313" key="6">
    <source>
        <dbReference type="EMBL" id="KAF4124549.1"/>
    </source>
</evidence>
<evidence type="ECO:0000313" key="7">
    <source>
        <dbReference type="Proteomes" id="UP000749293"/>
    </source>
</evidence>
<dbReference type="CDD" id="cd12245">
    <property type="entry name" value="RRM_scw1_like"/>
    <property type="match status" value="1"/>
</dbReference>